<dbReference type="Gene3D" id="1.10.260.40">
    <property type="entry name" value="lambda repressor-like DNA-binding domains"/>
    <property type="match status" value="1"/>
</dbReference>
<dbReference type="Pfam" id="PF26602">
    <property type="entry name" value="HVO_2718_N"/>
    <property type="match status" value="1"/>
</dbReference>
<evidence type="ECO:0000259" key="2">
    <source>
        <dbReference type="PROSITE" id="PS50943"/>
    </source>
</evidence>
<protein>
    <recommendedName>
        <fullName evidence="2">HTH cro/C1-type domain-containing protein</fullName>
    </recommendedName>
</protein>
<feature type="region of interest" description="Disordered" evidence="1">
    <location>
        <begin position="35"/>
        <end position="77"/>
    </location>
</feature>
<feature type="compositionally biased region" description="Basic residues" evidence="1">
    <location>
        <begin position="35"/>
        <end position="47"/>
    </location>
</feature>
<evidence type="ECO:0000256" key="1">
    <source>
        <dbReference type="SAM" id="MobiDB-lite"/>
    </source>
</evidence>
<feature type="compositionally biased region" description="Low complexity" evidence="1">
    <location>
        <begin position="48"/>
        <end position="72"/>
    </location>
</feature>
<gene>
    <name evidence="3" type="ORF">S03H2_17891</name>
</gene>
<dbReference type="InterPro" id="IPR058562">
    <property type="entry name" value="MJ0586_N"/>
</dbReference>
<dbReference type="InterPro" id="IPR010982">
    <property type="entry name" value="Lambda_DNA-bd_dom_sf"/>
</dbReference>
<dbReference type="InterPro" id="IPR004451">
    <property type="entry name" value="MJ0586"/>
</dbReference>
<evidence type="ECO:0000313" key="3">
    <source>
        <dbReference type="EMBL" id="GAH34583.1"/>
    </source>
</evidence>
<dbReference type="PROSITE" id="PS50943">
    <property type="entry name" value="HTH_CROC1"/>
    <property type="match status" value="1"/>
</dbReference>
<feature type="domain" description="HTH cro/C1-type" evidence="2">
    <location>
        <begin position="89"/>
        <end position="143"/>
    </location>
</feature>
<dbReference type="AlphaFoldDB" id="X1GNK7"/>
<accession>X1GNK7</accession>
<dbReference type="CDD" id="cd00093">
    <property type="entry name" value="HTH_XRE"/>
    <property type="match status" value="1"/>
</dbReference>
<dbReference type="EMBL" id="BARU01009255">
    <property type="protein sequence ID" value="GAH34583.1"/>
    <property type="molecule type" value="Genomic_DNA"/>
</dbReference>
<organism evidence="3">
    <name type="scientific">marine sediment metagenome</name>
    <dbReference type="NCBI Taxonomy" id="412755"/>
    <lineage>
        <taxon>unclassified sequences</taxon>
        <taxon>metagenomes</taxon>
        <taxon>ecological metagenomes</taxon>
    </lineage>
</organism>
<reference evidence="3" key="1">
    <citation type="journal article" date="2014" name="Front. Microbiol.">
        <title>High frequency of phylogenetically diverse reductive dehalogenase-homologous genes in deep subseafloor sedimentary metagenomes.</title>
        <authorList>
            <person name="Kawai M."/>
            <person name="Futagami T."/>
            <person name="Toyoda A."/>
            <person name="Takaki Y."/>
            <person name="Nishi S."/>
            <person name="Hori S."/>
            <person name="Arai W."/>
            <person name="Tsubouchi T."/>
            <person name="Morono Y."/>
            <person name="Uchiyama I."/>
            <person name="Ito T."/>
            <person name="Fujiyama A."/>
            <person name="Inagaki F."/>
            <person name="Takami H."/>
        </authorList>
    </citation>
    <scope>NUCLEOTIDE SEQUENCE</scope>
    <source>
        <strain evidence="3">Expedition CK06-06</strain>
    </source>
</reference>
<comment type="caution">
    <text evidence="3">The sequence shown here is derived from an EMBL/GenBank/DDBJ whole genome shotgun (WGS) entry which is preliminary data.</text>
</comment>
<dbReference type="SMART" id="SM00530">
    <property type="entry name" value="HTH_XRE"/>
    <property type="match status" value="1"/>
</dbReference>
<dbReference type="Pfam" id="PF01381">
    <property type="entry name" value="HTH_3"/>
    <property type="match status" value="1"/>
</dbReference>
<dbReference type="NCBIfam" id="TIGR00270">
    <property type="entry name" value="multiprotein bridging factor aMBF1"/>
    <property type="match status" value="1"/>
</dbReference>
<dbReference type="SUPFAM" id="SSF47413">
    <property type="entry name" value="lambda repressor-like DNA-binding domains"/>
    <property type="match status" value="1"/>
</dbReference>
<sequence length="174" mass="19568">MVTCEMCGIEIFSRPITIEIEGAVLLVCPSCAKHGKQVTKPKPKKKGFSGTKTTSSLQSRTSTRQPSRQYRSLSEVDSKELTSDYDERIRLARQKKRMTQKDVSIQTKISVQELQSIETGKMRPPDVIVAKLEKFFNIKITENVASYSPKDQKKGSASQTLGDIVVLKKKKDEE</sequence>
<dbReference type="InterPro" id="IPR001387">
    <property type="entry name" value="Cro/C1-type_HTH"/>
</dbReference>
<proteinExistence type="predicted"/>
<dbReference type="GO" id="GO:0003677">
    <property type="term" value="F:DNA binding"/>
    <property type="evidence" value="ECO:0007669"/>
    <property type="project" value="InterPro"/>
</dbReference>
<name>X1GNK7_9ZZZZ</name>